<dbReference type="EMBL" id="LS483487">
    <property type="protein sequence ID" value="SQJ02427.1"/>
    <property type="molecule type" value="Genomic_DNA"/>
</dbReference>
<dbReference type="Gene3D" id="3.40.630.30">
    <property type="match status" value="1"/>
</dbReference>
<dbReference type="GeneID" id="78455936"/>
<dbReference type="PANTHER" id="PTHR31435">
    <property type="entry name" value="PROTEIN NATD1"/>
    <property type="match status" value="1"/>
</dbReference>
<dbReference type="CDD" id="cd04301">
    <property type="entry name" value="NAT_SF"/>
    <property type="match status" value="1"/>
</dbReference>
<protein>
    <recommendedName>
        <fullName evidence="1">N-acetyltransferase domain-containing protein</fullName>
    </recommendedName>
</protein>
<reference evidence="2 3" key="1">
    <citation type="submission" date="2018-06" db="EMBL/GenBank/DDBJ databases">
        <authorList>
            <consortium name="Pathogen Informatics"/>
            <person name="Doyle S."/>
        </authorList>
    </citation>
    <scope>NUCLEOTIDE SEQUENCE [LARGE SCALE GENOMIC DNA]</scope>
    <source>
        <strain evidence="2 3">NCTC12112</strain>
    </source>
</reference>
<name>A0AAX2J9K8_9FUSO</name>
<evidence type="ECO:0000313" key="2">
    <source>
        <dbReference type="EMBL" id="SQJ02427.1"/>
    </source>
</evidence>
<evidence type="ECO:0000313" key="3">
    <source>
        <dbReference type="Proteomes" id="UP000249008"/>
    </source>
</evidence>
<dbReference type="AlphaFoldDB" id="A0AAX2J9K8"/>
<sequence length="94" mass="10848">MEILRKISDKSGEFYIEKDGERVAEMTFVFAGKDLLIADHTWVDDSQKGLGLGKQLFDQLVNYAREHSIKILATCPYVLHELKKHKEELLDVIK</sequence>
<dbReference type="InterPro" id="IPR045057">
    <property type="entry name" value="Gcn5-rel_NAT"/>
</dbReference>
<dbReference type="KEGG" id="ful:C4N20_14005"/>
<dbReference type="InterPro" id="IPR016181">
    <property type="entry name" value="Acyl_CoA_acyltransferase"/>
</dbReference>
<dbReference type="Proteomes" id="UP000249008">
    <property type="component" value="Chromosome 1"/>
</dbReference>
<evidence type="ECO:0000259" key="1">
    <source>
        <dbReference type="PROSITE" id="PS51729"/>
    </source>
</evidence>
<gene>
    <name evidence="2" type="ORF">NCTC12112_01372</name>
</gene>
<dbReference type="RefSeq" id="WP_005977469.1">
    <property type="nucleotide sequence ID" value="NZ_BAABXY010000001.1"/>
</dbReference>
<dbReference type="PANTHER" id="PTHR31435:SF10">
    <property type="entry name" value="BSR4717 PROTEIN"/>
    <property type="match status" value="1"/>
</dbReference>
<proteinExistence type="predicted"/>
<dbReference type="PROSITE" id="PS51729">
    <property type="entry name" value="GNAT_YJDJ"/>
    <property type="match status" value="1"/>
</dbReference>
<dbReference type="InterPro" id="IPR031165">
    <property type="entry name" value="GNAT_YJDJ"/>
</dbReference>
<accession>A0AAX2J9K8</accession>
<organism evidence="2 3">
    <name type="scientific">Fusobacterium ulcerans</name>
    <dbReference type="NCBI Taxonomy" id="861"/>
    <lineage>
        <taxon>Bacteria</taxon>
        <taxon>Fusobacteriati</taxon>
        <taxon>Fusobacteriota</taxon>
        <taxon>Fusobacteriia</taxon>
        <taxon>Fusobacteriales</taxon>
        <taxon>Fusobacteriaceae</taxon>
        <taxon>Fusobacterium</taxon>
    </lineage>
</organism>
<dbReference type="SUPFAM" id="SSF55729">
    <property type="entry name" value="Acyl-CoA N-acyltransferases (Nat)"/>
    <property type="match status" value="1"/>
</dbReference>
<feature type="domain" description="N-acetyltransferase" evidence="1">
    <location>
        <begin position="6"/>
        <end position="94"/>
    </location>
</feature>
<dbReference type="Pfam" id="PF14542">
    <property type="entry name" value="Acetyltransf_CG"/>
    <property type="match status" value="1"/>
</dbReference>